<dbReference type="EMBL" id="QOVL01000002">
    <property type="protein sequence ID" value="RXG32660.1"/>
    <property type="molecule type" value="Genomic_DNA"/>
</dbReference>
<sequence length="274" mass="31637">MMEKPQISIIISTYDSVDWLKKTLFGYANQSFTDFELLVADDGSDDLTKKTIAKLSSLFKRPLKHIWHEDKGFRKTTILNKAIEATQADYILMSDGDCIPEFNFVAKHMKYRKADYFLSGGYFKLSLLLSQMITLGDIENQSCFNINWLKKRGLKNSIKNIKITAKGFESDLLNSLTPTKATWNGHNSSGWKKDILKVNGFDERMQYGGEDREMGERLLNLGIKAKQIRYCAICVHLDHTRGYVKEEMLINNARIRKETRIMKKTYTDYGIVKK</sequence>
<dbReference type="PANTHER" id="PTHR43685">
    <property type="entry name" value="GLYCOSYLTRANSFERASE"/>
    <property type="match status" value="1"/>
</dbReference>
<dbReference type="InterPro" id="IPR050834">
    <property type="entry name" value="Glycosyltransf_2"/>
</dbReference>
<proteinExistence type="predicted"/>
<dbReference type="SUPFAM" id="SSF53448">
    <property type="entry name" value="Nucleotide-diphospho-sugar transferases"/>
    <property type="match status" value="1"/>
</dbReference>
<dbReference type="InterPro" id="IPR001173">
    <property type="entry name" value="Glyco_trans_2-like"/>
</dbReference>
<name>A0A4Q0PPX7_9FLAO</name>
<comment type="caution">
    <text evidence="4">The sequence shown here is derived from an EMBL/GenBank/DDBJ whole genome shotgun (WGS) entry which is preliminary data.</text>
</comment>
<protein>
    <submittedName>
        <fullName evidence="4">Galactosyltransferase-like protein</fullName>
    </submittedName>
</protein>
<dbReference type="CDD" id="cd06420">
    <property type="entry name" value="GT2_Chondriotin_Pol_N"/>
    <property type="match status" value="1"/>
</dbReference>
<dbReference type="Pfam" id="PF00535">
    <property type="entry name" value="Glycos_transf_2"/>
    <property type="match status" value="1"/>
</dbReference>
<organism evidence="4 5">
    <name type="scientific">Leeuwenhoekiella marinoflava</name>
    <dbReference type="NCBI Taxonomy" id="988"/>
    <lineage>
        <taxon>Bacteria</taxon>
        <taxon>Pseudomonadati</taxon>
        <taxon>Bacteroidota</taxon>
        <taxon>Flavobacteriia</taxon>
        <taxon>Flavobacteriales</taxon>
        <taxon>Flavobacteriaceae</taxon>
        <taxon>Leeuwenhoekiella</taxon>
    </lineage>
</organism>
<dbReference type="AlphaFoldDB" id="A0A4Q0PPX7"/>
<feature type="domain" description="Glycosyltransferase 2-like" evidence="2">
    <location>
        <begin position="8"/>
        <end position="113"/>
    </location>
</feature>
<dbReference type="PANTHER" id="PTHR43685:SF3">
    <property type="entry name" value="SLR2126 PROTEIN"/>
    <property type="match status" value="1"/>
</dbReference>
<accession>A0A4Q0PPX7</accession>
<evidence type="ECO:0000259" key="3">
    <source>
        <dbReference type="Pfam" id="PF02709"/>
    </source>
</evidence>
<keyword evidence="4" id="KW-0328">Glycosyltransferase</keyword>
<dbReference type="InterPro" id="IPR027791">
    <property type="entry name" value="Galactosyl_T_C"/>
</dbReference>
<dbReference type="Pfam" id="PF02709">
    <property type="entry name" value="Glyco_transf_7C"/>
    <property type="match status" value="1"/>
</dbReference>
<evidence type="ECO:0000313" key="5">
    <source>
        <dbReference type="Proteomes" id="UP000290608"/>
    </source>
</evidence>
<dbReference type="GO" id="GO:0016757">
    <property type="term" value="F:glycosyltransferase activity"/>
    <property type="evidence" value="ECO:0007669"/>
    <property type="project" value="UniProtKB-KW"/>
</dbReference>
<feature type="domain" description="Galactosyltransferase C-terminal" evidence="3">
    <location>
        <begin position="186"/>
        <end position="239"/>
    </location>
</feature>
<dbReference type="STRING" id="1122159.SAMN02745246_00495"/>
<dbReference type="Gene3D" id="3.90.550.10">
    <property type="entry name" value="Spore Coat Polysaccharide Biosynthesis Protein SpsA, Chain A"/>
    <property type="match status" value="1"/>
</dbReference>
<evidence type="ECO:0000259" key="2">
    <source>
        <dbReference type="Pfam" id="PF00535"/>
    </source>
</evidence>
<keyword evidence="1 4" id="KW-0808">Transferase</keyword>
<reference evidence="4 5" key="1">
    <citation type="submission" date="2018-07" db="EMBL/GenBank/DDBJ databases">
        <title>Leeuwenhoekiella genomics.</title>
        <authorList>
            <person name="Tahon G."/>
            <person name="Willems A."/>
        </authorList>
    </citation>
    <scope>NUCLEOTIDE SEQUENCE [LARGE SCALE GENOMIC DNA]</scope>
    <source>
        <strain evidence="4 5">LMG 1345</strain>
    </source>
</reference>
<evidence type="ECO:0000313" key="4">
    <source>
        <dbReference type="EMBL" id="RXG32660.1"/>
    </source>
</evidence>
<evidence type="ECO:0000256" key="1">
    <source>
        <dbReference type="ARBA" id="ARBA00022679"/>
    </source>
</evidence>
<dbReference type="Proteomes" id="UP000290608">
    <property type="component" value="Unassembled WGS sequence"/>
</dbReference>
<gene>
    <name evidence="4" type="ORF">DSL99_436</name>
</gene>
<dbReference type="InterPro" id="IPR029044">
    <property type="entry name" value="Nucleotide-diphossugar_trans"/>
</dbReference>